<dbReference type="EMBL" id="SLWF01000060">
    <property type="protein sequence ID" value="TCN76088.1"/>
    <property type="molecule type" value="Genomic_DNA"/>
</dbReference>
<dbReference type="NCBIfam" id="TIGR02566">
    <property type="entry name" value="cas_Csy3"/>
    <property type="match status" value="1"/>
</dbReference>
<proteinExistence type="predicted"/>
<organism evidence="1 2">
    <name type="scientific">Shewanella fodinae</name>
    <dbReference type="NCBI Taxonomy" id="552357"/>
    <lineage>
        <taxon>Bacteria</taxon>
        <taxon>Pseudomonadati</taxon>
        <taxon>Pseudomonadota</taxon>
        <taxon>Gammaproteobacteria</taxon>
        <taxon>Alteromonadales</taxon>
        <taxon>Shewanellaceae</taxon>
        <taxon>Shewanella</taxon>
    </lineage>
</organism>
<sequence length="356" mass="40121">MELCEILKYDRSLYPGKAVFYYKTPDCDFVPLQASVARIRGQKVGITEGYNADSTPKNLAPQDLAYANPVIVEECYVPPNISELYCRFSLRVKANSLAPSGCSNVDVFNTLSALATKFKELGGYQELAKRYCKNILLGTWLWRNQYAGATSVTVVTSNGNSYVVDDIREITWGSRWPNEASEALNALTDEFLFALTNPCVFWHADITAKLDVAFCQEVFPSQVLITERQDGLPTKQFAKVKCIDGTEAVSFNSVKIGAAIQSIDDWWHSESDKRLRVHEYGADGQIGIAHRQPESESDFYSYFMSADHYLTRLEQINRKSTVAEMPESLTYLFAVLIKGGMFQQKQARRVKKKQEA</sequence>
<dbReference type="Pfam" id="PF09615">
    <property type="entry name" value="Cas_Csy3"/>
    <property type="match status" value="1"/>
</dbReference>
<dbReference type="AlphaFoldDB" id="A0A4R2F3H6"/>
<dbReference type="InterPro" id="IPR013399">
    <property type="entry name" value="CRISPR-assoc_prot_Csy3"/>
</dbReference>
<protein>
    <submittedName>
        <fullName evidence="1">CRISPR-associated Csy3 family protein</fullName>
    </submittedName>
</protein>
<keyword evidence="2" id="KW-1185">Reference proteome</keyword>
<comment type="caution">
    <text evidence="1">The sequence shown here is derived from an EMBL/GenBank/DDBJ whole genome shotgun (WGS) entry which is preliminary data.</text>
</comment>
<gene>
    <name evidence="1" type="ORF">EDC91_1604</name>
</gene>
<accession>A0A4R2F3H6</accession>
<name>A0A4R2F3H6_9GAMM</name>
<reference evidence="1 2" key="1">
    <citation type="submission" date="2019-03" db="EMBL/GenBank/DDBJ databases">
        <title>Freshwater and sediment microbial communities from various areas in North America, analyzing microbe dynamics in response to fracking.</title>
        <authorList>
            <person name="Lamendella R."/>
        </authorList>
    </citation>
    <scope>NUCLEOTIDE SEQUENCE [LARGE SCALE GENOMIC DNA]</scope>
    <source>
        <strain evidence="1 2">74A</strain>
    </source>
</reference>
<evidence type="ECO:0000313" key="1">
    <source>
        <dbReference type="EMBL" id="TCN76088.1"/>
    </source>
</evidence>
<dbReference type="Proteomes" id="UP000294832">
    <property type="component" value="Unassembled WGS sequence"/>
</dbReference>
<evidence type="ECO:0000313" key="2">
    <source>
        <dbReference type="Proteomes" id="UP000294832"/>
    </source>
</evidence>
<dbReference type="RefSeq" id="WP_133040701.1">
    <property type="nucleotide sequence ID" value="NZ_SLWF01000060.1"/>
</dbReference>
<dbReference type="OrthoDB" id="240864at2"/>